<dbReference type="PANTHER" id="PTHR34309">
    <property type="entry name" value="SLR1406 PROTEIN"/>
    <property type="match status" value="1"/>
</dbReference>
<evidence type="ECO:0000313" key="4">
    <source>
        <dbReference type="Proteomes" id="UP001326715"/>
    </source>
</evidence>
<gene>
    <name evidence="1" type="ORF">SAMN05661012_01341</name>
    <name evidence="2" type="ORF">SR876_06700</name>
</gene>
<dbReference type="EMBL" id="CP140154">
    <property type="protein sequence ID" value="WQG91181.1"/>
    <property type="molecule type" value="Genomic_DNA"/>
</dbReference>
<keyword evidence="4" id="KW-1185">Reference proteome</keyword>
<evidence type="ECO:0000313" key="3">
    <source>
        <dbReference type="Proteomes" id="UP000183788"/>
    </source>
</evidence>
<dbReference type="Proteomes" id="UP000183788">
    <property type="component" value="Unassembled WGS sequence"/>
</dbReference>
<dbReference type="SUPFAM" id="SSF143744">
    <property type="entry name" value="GlcG-like"/>
    <property type="match status" value="1"/>
</dbReference>
<evidence type="ECO:0000313" key="1">
    <source>
        <dbReference type="EMBL" id="SFW35146.1"/>
    </source>
</evidence>
<dbReference type="PANTHER" id="PTHR34309:SF1">
    <property type="entry name" value="PROTEIN GLCG"/>
    <property type="match status" value="1"/>
</dbReference>
<name>A0A1K1NI55_9BACT</name>
<sequence>MDYTRTVHDLTLIAAQTLIDYGLQLATERNVKISIAIADRAGALLAFLRMDDAPMVTIDVAIGKAHSAALLNAPSKQFEDFINTGITSMVTTPNILPLQGGVPVIHKDHVVGAVGISGASGYVDNEIATILADYVK</sequence>
<dbReference type="EMBL" id="FPIZ01000003">
    <property type="protein sequence ID" value="SFW35146.1"/>
    <property type="molecule type" value="Genomic_DNA"/>
</dbReference>
<proteinExistence type="predicted"/>
<dbReference type="RefSeq" id="WP_072358176.1">
    <property type="nucleotide sequence ID" value="NZ_CBHWAX010000018.1"/>
</dbReference>
<dbReference type="InterPro" id="IPR038084">
    <property type="entry name" value="PduO/GlcC-like_sf"/>
</dbReference>
<dbReference type="Gene3D" id="3.30.450.150">
    <property type="entry name" value="Haem-degrading domain"/>
    <property type="match status" value="1"/>
</dbReference>
<dbReference type="Proteomes" id="UP001326715">
    <property type="component" value="Chromosome"/>
</dbReference>
<dbReference type="AlphaFoldDB" id="A0A1K1NI55"/>
<dbReference type="InterPro" id="IPR052517">
    <property type="entry name" value="GlcG_carb_metab_protein"/>
</dbReference>
<accession>A0A1K1NI55</accession>
<protein>
    <submittedName>
        <fullName evidence="1">Glc operon protein GlcG</fullName>
    </submittedName>
    <submittedName>
        <fullName evidence="2">Heme-binding protein</fullName>
    </submittedName>
</protein>
<evidence type="ECO:0000313" key="2">
    <source>
        <dbReference type="EMBL" id="WQG91181.1"/>
    </source>
</evidence>
<reference evidence="1 3" key="1">
    <citation type="submission" date="2016-11" db="EMBL/GenBank/DDBJ databases">
        <authorList>
            <person name="Jaros S."/>
            <person name="Januszkiewicz K."/>
            <person name="Wedrychowicz H."/>
        </authorList>
    </citation>
    <scope>NUCLEOTIDE SEQUENCE [LARGE SCALE GENOMIC DNA]</scope>
    <source>
        <strain evidence="1 3">DSM 784</strain>
    </source>
</reference>
<dbReference type="InterPro" id="IPR005624">
    <property type="entry name" value="PduO/GlcC-like"/>
</dbReference>
<organism evidence="1 3">
    <name type="scientific">Chitinophaga sancti</name>
    <dbReference type="NCBI Taxonomy" id="1004"/>
    <lineage>
        <taxon>Bacteria</taxon>
        <taxon>Pseudomonadati</taxon>
        <taxon>Bacteroidota</taxon>
        <taxon>Chitinophagia</taxon>
        <taxon>Chitinophagales</taxon>
        <taxon>Chitinophagaceae</taxon>
        <taxon>Chitinophaga</taxon>
    </lineage>
</organism>
<dbReference type="STRING" id="1004.SAMN05661012_01341"/>
<reference evidence="2 4" key="2">
    <citation type="submission" date="2023-11" db="EMBL/GenBank/DDBJ databases">
        <title>MicrobeMod: A computational toolkit for identifying prokaryotic methylation and restriction-modification with nanopore sequencing.</title>
        <authorList>
            <person name="Crits-Christoph A."/>
            <person name="Kang S.C."/>
            <person name="Lee H."/>
            <person name="Ostrov N."/>
        </authorList>
    </citation>
    <scope>NUCLEOTIDE SEQUENCE [LARGE SCALE GENOMIC DNA]</scope>
    <source>
        <strain evidence="2 4">ATCC 23090</strain>
    </source>
</reference>
<dbReference type="Pfam" id="PF03928">
    <property type="entry name" value="HbpS-like"/>
    <property type="match status" value="1"/>
</dbReference>